<dbReference type="InterPro" id="IPR011060">
    <property type="entry name" value="RibuloseP-bd_barrel"/>
</dbReference>
<evidence type="ECO:0000256" key="10">
    <source>
        <dbReference type="RuleBase" id="RU003657"/>
    </source>
</evidence>
<proteinExistence type="inferred from homology"/>
<organism evidence="12 13">
    <name type="scientific">Fodinibius roseus</name>
    <dbReference type="NCBI Taxonomy" id="1194090"/>
    <lineage>
        <taxon>Bacteria</taxon>
        <taxon>Pseudomonadati</taxon>
        <taxon>Balneolota</taxon>
        <taxon>Balneolia</taxon>
        <taxon>Balneolales</taxon>
        <taxon>Balneolaceae</taxon>
        <taxon>Fodinibius</taxon>
    </lineage>
</organism>
<dbReference type="PANTHER" id="PTHR43090:SF2">
    <property type="entry name" value="1-(5-PHOSPHORIBOSYL)-5-[(5-PHOSPHORIBOSYLAMINO)METHYLIDENEAMINO] IMIDAZOLE-4-CARBOXAMIDE ISOMERASE"/>
    <property type="match status" value="1"/>
</dbReference>
<dbReference type="FunFam" id="3.20.20.70:FF:000009">
    <property type="entry name" value="1-(5-phosphoribosyl)-5-[(5-phosphoribosylamino)methylideneamino] imidazole-4-carboxamide isomerase"/>
    <property type="match status" value="1"/>
</dbReference>
<keyword evidence="13" id="KW-1185">Reference proteome</keyword>
<dbReference type="InterPro" id="IPR013785">
    <property type="entry name" value="Aldolase_TIM"/>
</dbReference>
<evidence type="ECO:0000313" key="13">
    <source>
        <dbReference type="Proteomes" id="UP000184041"/>
    </source>
</evidence>
<dbReference type="InterPro" id="IPR044524">
    <property type="entry name" value="Isoase_HisA-like"/>
</dbReference>
<keyword evidence="5 9" id="KW-0963">Cytoplasm</keyword>
<feature type="active site" description="Proton donor" evidence="9">
    <location>
        <position position="155"/>
    </location>
</feature>
<dbReference type="CDD" id="cd04732">
    <property type="entry name" value="HisA"/>
    <property type="match status" value="1"/>
</dbReference>
<evidence type="ECO:0000256" key="5">
    <source>
        <dbReference type="ARBA" id="ARBA00022490"/>
    </source>
</evidence>
<dbReference type="AlphaFoldDB" id="A0A1M5I7S5"/>
<keyword evidence="7 9" id="KW-0368">Histidine biosynthesis</keyword>
<comment type="similarity">
    <text evidence="4 9 10">Belongs to the HisA/HisF family.</text>
</comment>
<evidence type="ECO:0000256" key="7">
    <source>
        <dbReference type="ARBA" id="ARBA00023102"/>
    </source>
</evidence>
<protein>
    <recommendedName>
        <fullName evidence="9 11">1-(5-phosphoribosyl)-5-[(5-phosphoribosylamino)methylideneamino] imidazole-4-carboxamide isomerase</fullName>
        <ecNumber evidence="9 11">5.3.1.16</ecNumber>
    </recommendedName>
    <alternativeName>
        <fullName evidence="9">Phosphoribosylformimino-5-aminoimidazole carboxamide ribotide isomerase</fullName>
    </alternativeName>
</protein>
<dbReference type="RefSeq" id="WP_244545728.1">
    <property type="nucleotide sequence ID" value="NZ_FQUS01000022.1"/>
</dbReference>
<dbReference type="GO" id="GO:0000105">
    <property type="term" value="P:L-histidine biosynthetic process"/>
    <property type="evidence" value="ECO:0007669"/>
    <property type="project" value="UniProtKB-UniRule"/>
</dbReference>
<evidence type="ECO:0000313" key="12">
    <source>
        <dbReference type="EMBL" id="SHG24325.1"/>
    </source>
</evidence>
<evidence type="ECO:0000256" key="1">
    <source>
        <dbReference type="ARBA" id="ARBA00000901"/>
    </source>
</evidence>
<dbReference type="Proteomes" id="UP000184041">
    <property type="component" value="Unassembled WGS sequence"/>
</dbReference>
<dbReference type="UniPathway" id="UPA00031">
    <property type="reaction ID" value="UER00009"/>
</dbReference>
<accession>A0A1M5I7S5</accession>
<dbReference type="STRING" id="1194090.SAMN05443144_12260"/>
<reference evidence="12 13" key="1">
    <citation type="submission" date="2016-11" db="EMBL/GenBank/DDBJ databases">
        <authorList>
            <person name="Jaros S."/>
            <person name="Januszkiewicz K."/>
            <person name="Wedrychowicz H."/>
        </authorList>
    </citation>
    <scope>NUCLEOTIDE SEQUENCE [LARGE SCALE GENOMIC DNA]</scope>
    <source>
        <strain evidence="12 13">DSM 21986</strain>
    </source>
</reference>
<sequence length="267" mass="29635">MRENADIDQKNGFEKPSVNANITNAIMIVIPAVDLLDGQVVRLQKGDYEQVTVYNEDPLQEARKFKDAGFNHIHIVDLNGAREGTFVNLAHINEIINELGLSVQTGGGIRSYDDAATLFDHGVSNIICSSMAVKNREDWLSVLDTYGEQAILGMDLKEGKVAYGGWLKTLDQSLDNFLRPMIERGLSTVLCTDISRDGTLEGANTGLYRSLQQQYPGLQFIASGGVSGLGDLKTLSEEQLYGVVVGRAYYEQKITLEQMLRYHRDRD</sequence>
<dbReference type="HAMAP" id="MF_01014">
    <property type="entry name" value="HisA"/>
    <property type="match status" value="1"/>
</dbReference>
<dbReference type="Pfam" id="PF00977">
    <property type="entry name" value="His_biosynth"/>
    <property type="match status" value="1"/>
</dbReference>
<dbReference type="Gene3D" id="3.20.20.70">
    <property type="entry name" value="Aldolase class I"/>
    <property type="match status" value="1"/>
</dbReference>
<evidence type="ECO:0000256" key="4">
    <source>
        <dbReference type="ARBA" id="ARBA00009667"/>
    </source>
</evidence>
<dbReference type="EMBL" id="FQUS01000022">
    <property type="protein sequence ID" value="SHG24325.1"/>
    <property type="molecule type" value="Genomic_DNA"/>
</dbReference>
<dbReference type="GO" id="GO:0000162">
    <property type="term" value="P:L-tryptophan biosynthetic process"/>
    <property type="evidence" value="ECO:0007669"/>
    <property type="project" value="TreeGrafter"/>
</dbReference>
<comment type="pathway">
    <text evidence="3 9 11">Amino-acid biosynthesis; L-histidine biosynthesis; L-histidine from 5-phospho-alpha-D-ribose 1-diphosphate: step 4/9.</text>
</comment>
<evidence type="ECO:0000256" key="8">
    <source>
        <dbReference type="ARBA" id="ARBA00023235"/>
    </source>
</evidence>
<dbReference type="GO" id="GO:0003949">
    <property type="term" value="F:1-(5-phosphoribosyl)-5-[(5-phosphoribosylamino)methylideneamino]imidazole-4-carboxamide isomerase activity"/>
    <property type="evidence" value="ECO:0007669"/>
    <property type="project" value="UniProtKB-UniRule"/>
</dbReference>
<comment type="catalytic activity">
    <reaction evidence="1 9 11">
        <text>1-(5-phospho-beta-D-ribosyl)-5-[(5-phospho-beta-D-ribosylamino)methylideneamino]imidazole-4-carboxamide = 5-[(5-phospho-1-deoxy-D-ribulos-1-ylimino)methylamino]-1-(5-phospho-beta-D-ribosyl)imidazole-4-carboxamide</text>
        <dbReference type="Rhea" id="RHEA:15469"/>
        <dbReference type="ChEBI" id="CHEBI:58435"/>
        <dbReference type="ChEBI" id="CHEBI:58525"/>
        <dbReference type="EC" id="5.3.1.16"/>
    </reaction>
</comment>
<evidence type="ECO:0000256" key="9">
    <source>
        <dbReference type="HAMAP-Rule" id="MF_01014"/>
    </source>
</evidence>
<name>A0A1M5I7S5_9BACT</name>
<keyword evidence="6 9" id="KW-0028">Amino-acid biosynthesis</keyword>
<dbReference type="InterPro" id="IPR023016">
    <property type="entry name" value="HisA/PriA"/>
</dbReference>
<dbReference type="InterPro" id="IPR006062">
    <property type="entry name" value="His_biosynth"/>
</dbReference>
<evidence type="ECO:0000256" key="2">
    <source>
        <dbReference type="ARBA" id="ARBA00004496"/>
    </source>
</evidence>
<dbReference type="NCBIfam" id="TIGR00007">
    <property type="entry name" value="1-(5-phosphoribosyl)-5-[(5-phosphoribosylamino)methylideneamino]imidazole-4-carboxamide isomerase"/>
    <property type="match status" value="1"/>
</dbReference>
<dbReference type="InterPro" id="IPR006063">
    <property type="entry name" value="HisA_bact_arch"/>
</dbReference>
<evidence type="ECO:0000256" key="3">
    <source>
        <dbReference type="ARBA" id="ARBA00005133"/>
    </source>
</evidence>
<keyword evidence="8 9" id="KW-0413">Isomerase</keyword>
<dbReference type="EC" id="5.3.1.16" evidence="9 11"/>
<feature type="active site" description="Proton acceptor" evidence="9">
    <location>
        <position position="34"/>
    </location>
</feature>
<comment type="subcellular location">
    <subcellularLocation>
        <location evidence="2 9 11">Cytoplasm</location>
    </subcellularLocation>
</comment>
<dbReference type="PANTHER" id="PTHR43090">
    <property type="entry name" value="1-(5-PHOSPHORIBOSYL)-5-[(5-PHOSPHORIBOSYLAMINO)METHYLIDENEAMINO] IMIDAZOLE-4-CARBOXAMIDE ISOMERASE"/>
    <property type="match status" value="1"/>
</dbReference>
<dbReference type="SUPFAM" id="SSF51366">
    <property type="entry name" value="Ribulose-phoshate binding barrel"/>
    <property type="match status" value="1"/>
</dbReference>
<dbReference type="GO" id="GO:0005737">
    <property type="term" value="C:cytoplasm"/>
    <property type="evidence" value="ECO:0007669"/>
    <property type="project" value="UniProtKB-SubCell"/>
</dbReference>
<evidence type="ECO:0000256" key="11">
    <source>
        <dbReference type="RuleBase" id="RU003658"/>
    </source>
</evidence>
<evidence type="ECO:0000256" key="6">
    <source>
        <dbReference type="ARBA" id="ARBA00022605"/>
    </source>
</evidence>
<gene>
    <name evidence="9" type="primary">hisA</name>
    <name evidence="12" type="ORF">SAMN05443144_12260</name>
</gene>